<dbReference type="EMBL" id="KZ293475">
    <property type="protein sequence ID" value="PBK61453.1"/>
    <property type="molecule type" value="Genomic_DNA"/>
</dbReference>
<reference evidence="2" key="1">
    <citation type="journal article" date="2017" name="Nat. Ecol. Evol.">
        <title>Genome expansion and lineage-specific genetic innovations in the forest pathogenic fungi Armillaria.</title>
        <authorList>
            <person name="Sipos G."/>
            <person name="Prasanna A.N."/>
            <person name="Walter M.C."/>
            <person name="O'Connor E."/>
            <person name="Balint B."/>
            <person name="Krizsan K."/>
            <person name="Kiss B."/>
            <person name="Hess J."/>
            <person name="Varga T."/>
            <person name="Slot J."/>
            <person name="Riley R."/>
            <person name="Boka B."/>
            <person name="Rigling D."/>
            <person name="Barry K."/>
            <person name="Lee J."/>
            <person name="Mihaltcheva S."/>
            <person name="LaButti K."/>
            <person name="Lipzen A."/>
            <person name="Waldron R."/>
            <person name="Moloney N.M."/>
            <person name="Sperisen C."/>
            <person name="Kredics L."/>
            <person name="Vagvoelgyi C."/>
            <person name="Patrignani A."/>
            <person name="Fitzpatrick D."/>
            <person name="Nagy I."/>
            <person name="Doyle S."/>
            <person name="Anderson J.B."/>
            <person name="Grigoriev I.V."/>
            <person name="Gueldener U."/>
            <person name="Muensterkoetter M."/>
            <person name="Nagy L.G."/>
        </authorList>
    </citation>
    <scope>NUCLEOTIDE SEQUENCE [LARGE SCALE GENOMIC DNA]</scope>
    <source>
        <strain evidence="2">28-4</strain>
    </source>
</reference>
<evidence type="ECO:0000313" key="1">
    <source>
        <dbReference type="EMBL" id="PBK61453.1"/>
    </source>
</evidence>
<gene>
    <name evidence="1" type="ORF">ARMSODRAFT_1025590</name>
</gene>
<keyword evidence="2" id="KW-1185">Reference proteome</keyword>
<sequence>MQAPSKALTQSSSAAVAPAQSAILAPPNLAPDDTDWISNASLTFKVLASAGEVDPMGIAKAIANIALPILELAQDNKKACEELKDTIKYLDEMLRSVSEHQENPEWVFRCLVLNRRSSAVLILPIKS</sequence>
<organism evidence="1 2">
    <name type="scientific">Armillaria solidipes</name>
    <dbReference type="NCBI Taxonomy" id="1076256"/>
    <lineage>
        <taxon>Eukaryota</taxon>
        <taxon>Fungi</taxon>
        <taxon>Dikarya</taxon>
        <taxon>Basidiomycota</taxon>
        <taxon>Agaricomycotina</taxon>
        <taxon>Agaricomycetes</taxon>
        <taxon>Agaricomycetidae</taxon>
        <taxon>Agaricales</taxon>
        <taxon>Marasmiineae</taxon>
        <taxon>Physalacriaceae</taxon>
        <taxon>Armillaria</taxon>
    </lineage>
</organism>
<proteinExistence type="predicted"/>
<name>A0A2H3BC85_9AGAR</name>
<protein>
    <submittedName>
        <fullName evidence="1">Uncharacterized protein</fullName>
    </submittedName>
</protein>
<accession>A0A2H3BC85</accession>
<dbReference type="AlphaFoldDB" id="A0A2H3BC85"/>
<evidence type="ECO:0000313" key="2">
    <source>
        <dbReference type="Proteomes" id="UP000218334"/>
    </source>
</evidence>
<dbReference type="Proteomes" id="UP000218334">
    <property type="component" value="Unassembled WGS sequence"/>
</dbReference>